<dbReference type="PANTHER" id="PTHR14164">
    <property type="entry name" value="PERICENTRIOLAR MATERIAL 1-RELATED"/>
    <property type="match status" value="1"/>
</dbReference>
<feature type="region of interest" description="Disordered" evidence="2">
    <location>
        <begin position="1668"/>
        <end position="1707"/>
    </location>
</feature>
<feature type="region of interest" description="Disordered" evidence="2">
    <location>
        <begin position="462"/>
        <end position="484"/>
    </location>
</feature>
<dbReference type="GO" id="GO:0036064">
    <property type="term" value="C:ciliary basal body"/>
    <property type="evidence" value="ECO:0007669"/>
    <property type="project" value="TreeGrafter"/>
</dbReference>
<evidence type="ECO:0000313" key="4">
    <source>
        <dbReference type="Proteomes" id="UP000663879"/>
    </source>
</evidence>
<feature type="coiled-coil region" evidence="1">
    <location>
        <begin position="1013"/>
        <end position="1047"/>
    </location>
</feature>
<feature type="region of interest" description="Disordered" evidence="2">
    <location>
        <begin position="1088"/>
        <end position="1131"/>
    </location>
</feature>
<dbReference type="EMBL" id="CAJNOC010000354">
    <property type="protein sequence ID" value="CAF0749445.1"/>
    <property type="molecule type" value="Genomic_DNA"/>
</dbReference>
<keyword evidence="4" id="KW-1185">Reference proteome</keyword>
<name>A0A813P7R5_9BILA</name>
<reference evidence="3" key="1">
    <citation type="submission" date="2021-02" db="EMBL/GenBank/DDBJ databases">
        <authorList>
            <person name="Nowell W R."/>
        </authorList>
    </citation>
    <scope>NUCLEOTIDE SEQUENCE</scope>
    <source>
        <strain evidence="3">Ploen Becks lab</strain>
    </source>
</reference>
<feature type="coiled-coil region" evidence="1">
    <location>
        <begin position="361"/>
        <end position="412"/>
    </location>
</feature>
<evidence type="ECO:0000256" key="2">
    <source>
        <dbReference type="SAM" id="MobiDB-lite"/>
    </source>
</evidence>
<protein>
    <recommendedName>
        <fullName evidence="5">Pericentriolar material 1</fullName>
    </recommendedName>
</protein>
<dbReference type="GO" id="GO:0071539">
    <property type="term" value="P:protein localization to centrosome"/>
    <property type="evidence" value="ECO:0007669"/>
    <property type="project" value="InterPro"/>
</dbReference>
<proteinExistence type="predicted"/>
<dbReference type="OrthoDB" id="2125770at2759"/>
<dbReference type="Proteomes" id="UP000663879">
    <property type="component" value="Unassembled WGS sequence"/>
</dbReference>
<dbReference type="InterPro" id="IPR024138">
    <property type="entry name" value="Pericentriolar_Pcm1"/>
</dbReference>
<feature type="compositionally biased region" description="Basic and acidic residues" evidence="2">
    <location>
        <begin position="1672"/>
        <end position="1683"/>
    </location>
</feature>
<feature type="compositionally biased region" description="Acidic residues" evidence="2">
    <location>
        <begin position="917"/>
        <end position="926"/>
    </location>
</feature>
<dbReference type="GO" id="GO:1905515">
    <property type="term" value="P:non-motile cilium assembly"/>
    <property type="evidence" value="ECO:0007669"/>
    <property type="project" value="TreeGrafter"/>
</dbReference>
<evidence type="ECO:0000256" key="1">
    <source>
        <dbReference type="SAM" id="Coils"/>
    </source>
</evidence>
<comment type="caution">
    <text evidence="3">The sequence shown here is derived from an EMBL/GenBank/DDBJ whole genome shotgun (WGS) entry which is preliminary data.</text>
</comment>
<feature type="coiled-coil region" evidence="1">
    <location>
        <begin position="714"/>
        <end position="746"/>
    </location>
</feature>
<feature type="coiled-coil region" evidence="1">
    <location>
        <begin position="559"/>
        <end position="682"/>
    </location>
</feature>
<gene>
    <name evidence="3" type="ORF">OXX778_LOCUS3830</name>
</gene>
<keyword evidence="1" id="KW-0175">Coiled coil</keyword>
<dbReference type="GO" id="GO:0034454">
    <property type="term" value="P:microtubule anchoring at centrosome"/>
    <property type="evidence" value="ECO:0007669"/>
    <property type="project" value="InterPro"/>
</dbReference>
<organism evidence="3 4">
    <name type="scientific">Brachionus calyciflorus</name>
    <dbReference type="NCBI Taxonomy" id="104777"/>
    <lineage>
        <taxon>Eukaryota</taxon>
        <taxon>Metazoa</taxon>
        <taxon>Spiralia</taxon>
        <taxon>Gnathifera</taxon>
        <taxon>Rotifera</taxon>
        <taxon>Eurotatoria</taxon>
        <taxon>Monogononta</taxon>
        <taxon>Pseudotrocha</taxon>
        <taxon>Ploima</taxon>
        <taxon>Brachionidae</taxon>
        <taxon>Brachionus</taxon>
    </lineage>
</organism>
<feature type="region of interest" description="Disordered" evidence="2">
    <location>
        <begin position="894"/>
        <end position="927"/>
    </location>
</feature>
<feature type="compositionally biased region" description="Acidic residues" evidence="2">
    <location>
        <begin position="1088"/>
        <end position="1101"/>
    </location>
</feature>
<feature type="coiled-coil region" evidence="1">
    <location>
        <begin position="806"/>
        <end position="833"/>
    </location>
</feature>
<dbReference type="PANTHER" id="PTHR14164:SF12">
    <property type="entry name" value="PERICENTRIOLAR MATERIAL 1 PROTEIN"/>
    <property type="match status" value="1"/>
</dbReference>
<accession>A0A813P7R5</accession>
<sequence length="1707" mass="198034">MSGLEEGLDTKNWDYHQAKMNRSLNDFIQNLSYDSKSPKSNLRDFDMGCLDNERDFETRTQLNQNSTTVEFKKYLEELKRNYLEKLTFSCPPKLTKNTSNKSTGQEINSKLKSVENLSNFLRSDSSSSAKRTLLYDEKSINKNPNQLENFMESHENKNLNLYQQKNSNEPELSNTQILSRLVQIREYLKQAYSMLTTLQTSNNPFNYSAQMNKLHSLIDHLKDQEKGYMDLLNSFSKFQQLNPSLFEDSAIENQPKSINNNSFSKKSMTKEDNDSEAGSICGSFISDTLTLNCNNMNEIVDKYRKSIHNCSNQNKDDQELVVIGKGFNTNVINETFEDEKTENDQDILDFDEDYLTSLLKNVGKREEAENLEEQREEILRHMNTNRDTLEQLKEQKELLRSIKLRKEELKALEGRQKALKALQKIAIEGEKEVDEAFKILPISDDTERINPSSLNINRGVQTENETPRKPMIRKTVKPKETNRSNENLDSISAQIEPSSQIEKSKITAKHYEDLIRKILAEKYSENLIKTVSSSDLIKIGQLKDENPGNVLTVDNDENSTNEDDRLEELEAKRNELEAHEKQLDELYQMQSKLANLKTIINHFNELKNERKSINKEQEYLEETQQLVDEKQDENDMNMDEINLEETSKKEIIEIHKKKLNNAKEKLQELQDLISRLQILSDDMSSIDLANELNISQSQIHEMQQAEANKALHFLNEIERQKKEEKLEELKQNKQKLLEILRQKDQEARVLENFQQQKNNSTNDISYLNEIESKFKSAENGFDILSLENLQETEMCHSPSDVLWSQMKKQLNMRENLRNKKKEFEDIIREEYARDEEEKKEIKNYDQVEKFESPNDENNEILNGYRDFFLRKRTDSEKKAKLLSEFFEQEKIQQENICPPDELIQDEESESSTTSSESEIEEEEDLNENNLESQNYVPMKCLNDLGDKIENLLTNQQKMNENMFKNFTELFEKKFKNEVNNVEHIQTPVYQSQFQTQLQIQQLMFNLNTAYHEISTQRTELSRLNDQMTNVNKELAELKKNKNTQNTVGVNTENRNEATLSRTSIVAALPSYFYNRKKNENSKCEINDYTDDFEDLDEDDDERKEKNPPTRTESSLSSSTNENSNSISSASSVQKLKKSLQLRHKSGEKNYKSLTFEKMREQIYSEVATLISQNESRPFYLLNLFKELQFIRDKNARDQVLKSIFNISNRHKINDNVRCNSSTTSDSNLDLSEKIFLSRKYENKKEVVDDEQSSQTPFESDSLSNTVIFVKNSPKDKKNEKLSGSSGSSILGVDENYAQDQENIGSEVKKFISQIISSIKTSENFDFDDDERSVSSNSNSESSSSKNFKNAYFDLDYLNEIIEKVLSVLRQSEKHSNYIKFYESQLNSYLREALRKYDGKFLVDCMEDILIEISDILYNELTFYSTLSKAKIKKNTSEVWSNAKNFSRSSTSTSSSSCTNISSKMDKTEDNFKKCKYQSIELLKRLSDILNSKFGNLKSMNDYLMDEQLAQERNKLESLQYDLKKEFENVSLLTNCDNYGPSSIKYLKNSEVDSSCCGDDENFQDDIEAKENELPYKIIDINELKNDDKNEITIDDIPVEMSVEKKENSKLMLDGLDKIIMDSISDNLVGDPNELGNLLITNAHQNSGNEENHLKSDSSNSDHFVIISGSTSKESDIKIEKSENSESNQTFENGRCNDKNELGINNEN</sequence>
<evidence type="ECO:0000313" key="3">
    <source>
        <dbReference type="EMBL" id="CAF0749445.1"/>
    </source>
</evidence>
<feature type="compositionally biased region" description="Low complexity" evidence="2">
    <location>
        <begin position="1113"/>
        <end position="1131"/>
    </location>
</feature>
<dbReference type="GO" id="GO:0034451">
    <property type="term" value="C:centriolar satellite"/>
    <property type="evidence" value="ECO:0007669"/>
    <property type="project" value="TreeGrafter"/>
</dbReference>
<evidence type="ECO:0008006" key="5">
    <source>
        <dbReference type="Google" id="ProtNLM"/>
    </source>
</evidence>